<evidence type="ECO:0000313" key="3">
    <source>
        <dbReference type="Proteomes" id="UP000295341"/>
    </source>
</evidence>
<dbReference type="AlphaFoldDB" id="A0A4R7NY69"/>
<accession>A0A4R7NY69</accession>
<dbReference type="InterPro" id="IPR029058">
    <property type="entry name" value="AB_hydrolase_fold"/>
</dbReference>
<dbReference type="OrthoDB" id="345573at2"/>
<feature type="domain" description="AB hydrolase-1" evidence="1">
    <location>
        <begin position="50"/>
        <end position="203"/>
    </location>
</feature>
<dbReference type="GO" id="GO:0016787">
    <property type="term" value="F:hydrolase activity"/>
    <property type="evidence" value="ECO:0007669"/>
    <property type="project" value="UniProtKB-KW"/>
</dbReference>
<reference evidence="2 3" key="1">
    <citation type="submission" date="2019-03" db="EMBL/GenBank/DDBJ databases">
        <title>Genomic Encyclopedia of Type Strains, Phase IV (KMG-IV): sequencing the most valuable type-strain genomes for metagenomic binning, comparative biology and taxonomic classification.</title>
        <authorList>
            <person name="Goeker M."/>
        </authorList>
    </citation>
    <scope>NUCLEOTIDE SEQUENCE [LARGE SCALE GENOMIC DNA]</scope>
    <source>
        <strain evidence="2 3">DSM 26377</strain>
    </source>
</reference>
<organism evidence="2 3">
    <name type="scientific">Panacagrimonas perspica</name>
    <dbReference type="NCBI Taxonomy" id="381431"/>
    <lineage>
        <taxon>Bacteria</taxon>
        <taxon>Pseudomonadati</taxon>
        <taxon>Pseudomonadota</taxon>
        <taxon>Gammaproteobacteria</taxon>
        <taxon>Nevskiales</taxon>
        <taxon>Nevskiaceae</taxon>
        <taxon>Panacagrimonas</taxon>
    </lineage>
</organism>
<keyword evidence="2" id="KW-0378">Hydrolase</keyword>
<proteinExistence type="predicted"/>
<sequence>MSDTPPLEDDTRAPSLSLLAREARVPFEVLRFLIGTRRLRGLPEGDGHPVLLIPGFGADEFLMRPLRRALVKLGYAAEDWGQGRNLGMRPAIRQELARKLDSMAKRSDRKVTLIGWSLGGVFARELARAKPEQVRRVITLGSPINRRPDANNMMPLFRLVNGGRAPKQDREGFNRRKIAPPVPCAAIYSRTDGIVAWQACMEEVAANTQNIEVAGSHFGLVVNLEVLAAIARLMEADSKKLSDRR</sequence>
<dbReference type="Gene3D" id="3.40.50.1820">
    <property type="entry name" value="alpha/beta hydrolase"/>
    <property type="match status" value="1"/>
</dbReference>
<dbReference type="InterPro" id="IPR000073">
    <property type="entry name" value="AB_hydrolase_1"/>
</dbReference>
<evidence type="ECO:0000313" key="2">
    <source>
        <dbReference type="EMBL" id="TDU25779.1"/>
    </source>
</evidence>
<evidence type="ECO:0000259" key="1">
    <source>
        <dbReference type="Pfam" id="PF12697"/>
    </source>
</evidence>
<dbReference type="EMBL" id="SOBT01000011">
    <property type="protein sequence ID" value="TDU25779.1"/>
    <property type="molecule type" value="Genomic_DNA"/>
</dbReference>
<dbReference type="RefSeq" id="WP_133883371.1">
    <property type="nucleotide sequence ID" value="NZ_MWIN01000013.1"/>
</dbReference>
<gene>
    <name evidence="2" type="ORF">DFR24_4224</name>
</gene>
<protein>
    <submittedName>
        <fullName evidence="2">Alpha/beta hydrolase family protein</fullName>
    </submittedName>
</protein>
<name>A0A4R7NY69_9GAMM</name>
<keyword evidence="3" id="KW-1185">Reference proteome</keyword>
<dbReference type="SUPFAM" id="SSF53474">
    <property type="entry name" value="alpha/beta-Hydrolases"/>
    <property type="match status" value="1"/>
</dbReference>
<comment type="caution">
    <text evidence="2">The sequence shown here is derived from an EMBL/GenBank/DDBJ whole genome shotgun (WGS) entry which is preliminary data.</text>
</comment>
<dbReference type="Proteomes" id="UP000295341">
    <property type="component" value="Unassembled WGS sequence"/>
</dbReference>
<dbReference type="Pfam" id="PF12697">
    <property type="entry name" value="Abhydrolase_6"/>
    <property type="match status" value="1"/>
</dbReference>